<evidence type="ECO:0000259" key="9">
    <source>
        <dbReference type="Pfam" id="PF02224"/>
    </source>
</evidence>
<dbReference type="EMBL" id="BMKK01000005">
    <property type="protein sequence ID" value="GGD60927.1"/>
    <property type="molecule type" value="Genomic_DNA"/>
</dbReference>
<evidence type="ECO:0000256" key="8">
    <source>
        <dbReference type="HAMAP-Rule" id="MF_00238"/>
    </source>
</evidence>
<name>A0A917DRU2_9BACT</name>
<keyword evidence="4 8" id="KW-0418">Kinase</keyword>
<feature type="binding site" evidence="8">
    <location>
        <begin position="10"/>
        <end position="18"/>
    </location>
    <ligand>
        <name>ATP</name>
        <dbReference type="ChEBI" id="CHEBI:30616"/>
    </ligand>
</feature>
<reference evidence="10" key="1">
    <citation type="journal article" date="2014" name="Int. J. Syst. Evol. Microbiol.">
        <title>Complete genome sequence of Corynebacterium casei LMG S-19264T (=DSM 44701T), isolated from a smear-ripened cheese.</title>
        <authorList>
            <consortium name="US DOE Joint Genome Institute (JGI-PGF)"/>
            <person name="Walter F."/>
            <person name="Albersmeier A."/>
            <person name="Kalinowski J."/>
            <person name="Ruckert C."/>
        </authorList>
    </citation>
    <scope>NUCLEOTIDE SEQUENCE</scope>
    <source>
        <strain evidence="10">CGMCC 1.15958</strain>
    </source>
</reference>
<dbReference type="InterPro" id="IPR003136">
    <property type="entry name" value="Cytidylate_kin"/>
</dbReference>
<dbReference type="Pfam" id="PF02224">
    <property type="entry name" value="Cytidylate_kin"/>
    <property type="match status" value="1"/>
</dbReference>
<protein>
    <recommendedName>
        <fullName evidence="8">Cytidylate kinase</fullName>
        <shortName evidence="8">CK</shortName>
        <ecNumber evidence="8">2.7.4.25</ecNumber>
    </recommendedName>
    <alternativeName>
        <fullName evidence="8">Cytidine monophosphate kinase</fullName>
        <shortName evidence="8">CMP kinase</shortName>
    </alternativeName>
</protein>
<accession>A0A917DRU2</accession>
<evidence type="ECO:0000313" key="11">
    <source>
        <dbReference type="Proteomes" id="UP000609064"/>
    </source>
</evidence>
<dbReference type="GO" id="GO:0005737">
    <property type="term" value="C:cytoplasm"/>
    <property type="evidence" value="ECO:0007669"/>
    <property type="project" value="UniProtKB-SubCell"/>
</dbReference>
<dbReference type="AlphaFoldDB" id="A0A917DRU2"/>
<comment type="subcellular location">
    <subcellularLocation>
        <location evidence="8">Cytoplasm</location>
    </subcellularLocation>
</comment>
<dbReference type="GO" id="GO:0006220">
    <property type="term" value="P:pyrimidine nucleotide metabolic process"/>
    <property type="evidence" value="ECO:0007669"/>
    <property type="project" value="UniProtKB-UniRule"/>
</dbReference>
<dbReference type="GO" id="GO:0036431">
    <property type="term" value="F:dCMP kinase activity"/>
    <property type="evidence" value="ECO:0007669"/>
    <property type="project" value="InterPro"/>
</dbReference>
<evidence type="ECO:0000256" key="3">
    <source>
        <dbReference type="ARBA" id="ARBA00022741"/>
    </source>
</evidence>
<gene>
    <name evidence="8 10" type="primary">cmk</name>
    <name evidence="10" type="ORF">GCM10011514_26160</name>
</gene>
<comment type="catalytic activity">
    <reaction evidence="7 8">
        <text>CMP + ATP = CDP + ADP</text>
        <dbReference type="Rhea" id="RHEA:11600"/>
        <dbReference type="ChEBI" id="CHEBI:30616"/>
        <dbReference type="ChEBI" id="CHEBI:58069"/>
        <dbReference type="ChEBI" id="CHEBI:60377"/>
        <dbReference type="ChEBI" id="CHEBI:456216"/>
        <dbReference type="EC" id="2.7.4.25"/>
    </reaction>
</comment>
<evidence type="ECO:0000256" key="4">
    <source>
        <dbReference type="ARBA" id="ARBA00022777"/>
    </source>
</evidence>
<organism evidence="10 11">
    <name type="scientific">Emticicia aquatilis</name>
    <dbReference type="NCBI Taxonomy" id="1537369"/>
    <lineage>
        <taxon>Bacteria</taxon>
        <taxon>Pseudomonadati</taxon>
        <taxon>Bacteroidota</taxon>
        <taxon>Cytophagia</taxon>
        <taxon>Cytophagales</taxon>
        <taxon>Leadbetterellaceae</taxon>
        <taxon>Emticicia</taxon>
    </lineage>
</organism>
<comment type="caution">
    <text evidence="10">The sequence shown here is derived from an EMBL/GenBank/DDBJ whole genome shotgun (WGS) entry which is preliminary data.</text>
</comment>
<evidence type="ECO:0000313" key="10">
    <source>
        <dbReference type="EMBL" id="GGD60927.1"/>
    </source>
</evidence>
<sequence>MQKITIAVDGYSSCGKSTTAKKVAARLGYSYIDTGAMYRAVTLYFHQHLVTLTNEKEVAKALDNIQIEFRRNPNDGRNETFLNGLNVEDEIRKLYIANQVSEVSAIAEVRHAMVAQQRKMGKKKGVVMDGRDIGTVVFPDAELKIFMTADPIIRANRRQIELNERGDLVDIEEIIENIKKRDLIDTTRKESPLRKADDAIDIDTSYMTLDEQVEMVCLLADEALSKAIRK</sequence>
<dbReference type="Gene3D" id="3.40.50.300">
    <property type="entry name" value="P-loop containing nucleotide triphosphate hydrolases"/>
    <property type="match status" value="1"/>
</dbReference>
<dbReference type="HAMAP" id="MF_00238">
    <property type="entry name" value="Cytidyl_kinase_type1"/>
    <property type="match status" value="1"/>
</dbReference>
<dbReference type="Proteomes" id="UP000609064">
    <property type="component" value="Unassembled WGS sequence"/>
</dbReference>
<keyword evidence="2 8" id="KW-0808">Transferase</keyword>
<comment type="similarity">
    <text evidence="1 8">Belongs to the cytidylate kinase family. Type 1 subfamily.</text>
</comment>
<reference evidence="10" key="2">
    <citation type="submission" date="2020-09" db="EMBL/GenBank/DDBJ databases">
        <authorList>
            <person name="Sun Q."/>
            <person name="Zhou Y."/>
        </authorList>
    </citation>
    <scope>NUCLEOTIDE SEQUENCE</scope>
    <source>
        <strain evidence="10">CGMCC 1.15958</strain>
    </source>
</reference>
<dbReference type="NCBIfam" id="TIGR00017">
    <property type="entry name" value="cmk"/>
    <property type="match status" value="1"/>
</dbReference>
<evidence type="ECO:0000256" key="2">
    <source>
        <dbReference type="ARBA" id="ARBA00022679"/>
    </source>
</evidence>
<keyword evidence="8" id="KW-0963">Cytoplasm</keyword>
<dbReference type="EC" id="2.7.4.25" evidence="8"/>
<feature type="domain" description="Cytidylate kinase" evidence="9">
    <location>
        <begin position="6"/>
        <end position="217"/>
    </location>
</feature>
<dbReference type="GO" id="GO:0005524">
    <property type="term" value="F:ATP binding"/>
    <property type="evidence" value="ECO:0007669"/>
    <property type="project" value="UniProtKB-UniRule"/>
</dbReference>
<evidence type="ECO:0000256" key="7">
    <source>
        <dbReference type="ARBA" id="ARBA00048478"/>
    </source>
</evidence>
<dbReference type="RefSeq" id="WP_188766552.1">
    <property type="nucleotide sequence ID" value="NZ_BMKK01000005.1"/>
</dbReference>
<proteinExistence type="inferred from homology"/>
<evidence type="ECO:0000256" key="1">
    <source>
        <dbReference type="ARBA" id="ARBA00009427"/>
    </source>
</evidence>
<dbReference type="SUPFAM" id="SSF52540">
    <property type="entry name" value="P-loop containing nucleoside triphosphate hydrolases"/>
    <property type="match status" value="1"/>
</dbReference>
<keyword evidence="3 8" id="KW-0547">Nucleotide-binding</keyword>
<dbReference type="CDD" id="cd02020">
    <property type="entry name" value="CMPK"/>
    <property type="match status" value="1"/>
</dbReference>
<keyword evidence="11" id="KW-1185">Reference proteome</keyword>
<evidence type="ECO:0000256" key="6">
    <source>
        <dbReference type="ARBA" id="ARBA00047615"/>
    </source>
</evidence>
<comment type="catalytic activity">
    <reaction evidence="6 8">
        <text>dCMP + ATP = dCDP + ADP</text>
        <dbReference type="Rhea" id="RHEA:25094"/>
        <dbReference type="ChEBI" id="CHEBI:30616"/>
        <dbReference type="ChEBI" id="CHEBI:57566"/>
        <dbReference type="ChEBI" id="CHEBI:58593"/>
        <dbReference type="ChEBI" id="CHEBI:456216"/>
        <dbReference type="EC" id="2.7.4.25"/>
    </reaction>
</comment>
<evidence type="ECO:0000256" key="5">
    <source>
        <dbReference type="ARBA" id="ARBA00022840"/>
    </source>
</evidence>
<dbReference type="InterPro" id="IPR011994">
    <property type="entry name" value="Cytidylate_kinase_dom"/>
</dbReference>
<keyword evidence="5 8" id="KW-0067">ATP-binding</keyword>
<dbReference type="InterPro" id="IPR027417">
    <property type="entry name" value="P-loop_NTPase"/>
</dbReference>